<evidence type="ECO:0000256" key="1">
    <source>
        <dbReference type="SAM" id="SignalP"/>
    </source>
</evidence>
<organism evidence="2 3">
    <name type="scientific">Strongyloides venezuelensis</name>
    <name type="common">Threadworm</name>
    <dbReference type="NCBI Taxonomy" id="75913"/>
    <lineage>
        <taxon>Eukaryota</taxon>
        <taxon>Metazoa</taxon>
        <taxon>Ecdysozoa</taxon>
        <taxon>Nematoda</taxon>
        <taxon>Chromadorea</taxon>
        <taxon>Rhabditida</taxon>
        <taxon>Tylenchina</taxon>
        <taxon>Panagrolaimomorpha</taxon>
        <taxon>Strongyloidoidea</taxon>
        <taxon>Strongyloididae</taxon>
        <taxon>Strongyloides</taxon>
    </lineage>
</organism>
<evidence type="ECO:0000313" key="2">
    <source>
        <dbReference type="Proteomes" id="UP000035680"/>
    </source>
</evidence>
<proteinExistence type="predicted"/>
<dbReference type="WBParaSite" id="SVE_1961800.1">
    <property type="protein sequence ID" value="SVE_1961800.1"/>
    <property type="gene ID" value="SVE_1961800"/>
</dbReference>
<reference evidence="3" key="2">
    <citation type="submission" date="2015-08" db="UniProtKB">
        <authorList>
            <consortium name="WormBaseParasite"/>
        </authorList>
    </citation>
    <scope>IDENTIFICATION</scope>
</reference>
<feature type="chain" id="PRO_5005330557" evidence="1">
    <location>
        <begin position="26"/>
        <end position="76"/>
    </location>
</feature>
<dbReference type="AlphaFoldDB" id="A0A0K0G4F8"/>
<evidence type="ECO:0000313" key="3">
    <source>
        <dbReference type="WBParaSite" id="SVE_1961800.1"/>
    </source>
</evidence>
<name>A0A0K0G4F8_STRVS</name>
<keyword evidence="2" id="KW-1185">Reference proteome</keyword>
<protein>
    <submittedName>
        <fullName evidence="3">Uncharacterized protein</fullName>
    </submittedName>
</protein>
<sequence>MKIFFEYLPFLDILFSFMFIKKTEAVSYFVTFMNNYDIQFAEKDQWVKFLKTDENSNNIYHSKKDKEKHLELQKID</sequence>
<dbReference type="Proteomes" id="UP000035680">
    <property type="component" value="Unassembled WGS sequence"/>
</dbReference>
<accession>A0A0K0G4F8</accession>
<feature type="signal peptide" evidence="1">
    <location>
        <begin position="1"/>
        <end position="25"/>
    </location>
</feature>
<reference evidence="2" key="1">
    <citation type="submission" date="2014-07" db="EMBL/GenBank/DDBJ databases">
        <authorList>
            <person name="Martin A.A"/>
            <person name="De Silva N."/>
        </authorList>
    </citation>
    <scope>NUCLEOTIDE SEQUENCE</scope>
</reference>
<keyword evidence="1" id="KW-0732">Signal</keyword>